<evidence type="ECO:0000256" key="3">
    <source>
        <dbReference type="ARBA" id="ARBA00022475"/>
    </source>
</evidence>
<keyword evidence="4 7" id="KW-0812">Transmembrane</keyword>
<dbReference type="AlphaFoldDB" id="A0A4Z0GTC5"/>
<dbReference type="Pfam" id="PF02706">
    <property type="entry name" value="Wzz"/>
    <property type="match status" value="1"/>
</dbReference>
<evidence type="ECO:0000256" key="6">
    <source>
        <dbReference type="ARBA" id="ARBA00023136"/>
    </source>
</evidence>
<keyword evidence="6 7" id="KW-0472">Membrane</keyword>
<accession>A0A4Z0GTC5</accession>
<protein>
    <submittedName>
        <fullName evidence="9">Capsule biosynthesis protein</fullName>
    </submittedName>
</protein>
<dbReference type="InterPro" id="IPR050445">
    <property type="entry name" value="Bact_polysacc_biosynth/exp"/>
</dbReference>
<keyword evidence="3" id="KW-1003">Cell membrane</keyword>
<evidence type="ECO:0000256" key="4">
    <source>
        <dbReference type="ARBA" id="ARBA00022692"/>
    </source>
</evidence>
<keyword evidence="10" id="KW-1185">Reference proteome</keyword>
<dbReference type="PANTHER" id="PTHR32309:SF13">
    <property type="entry name" value="FERRIC ENTEROBACTIN TRANSPORT PROTEIN FEPE"/>
    <property type="match status" value="1"/>
</dbReference>
<dbReference type="InterPro" id="IPR003856">
    <property type="entry name" value="LPS_length_determ_N"/>
</dbReference>
<comment type="similarity">
    <text evidence="2">Belongs to the CpsC/CapA family.</text>
</comment>
<comment type="caution">
    <text evidence="9">The sequence shown here is derived from an EMBL/GenBank/DDBJ whole genome shotgun (WGS) entry which is preliminary data.</text>
</comment>
<sequence length="320" mass="34941">MTDCFFLFPVTEMLRHLLYDAGNQSKMLSLEKNNGLTVSHVGLNQALSAENGVQKICTFPGGQVMEEALNLKELFFVIRKNVLLIIGVTILAGVAGALYTHYFVSPQYEATTRILVNQLDSGKSTLYTTNAVQTNLELVNTYSVIIDDPSVLNQVIRNLNLNMTADQLAGTLTVNTVQNSQVFSLTAKTGSAEQSVRIVNNVAQVFRMQVKNVMNVDNVSILSPATLASNATKVSPSLKMNTTIGLALGLMVSVGLAFLLDYLDDSIRTQKDVRRKLGLPVVGVISHMGRRQRQMLRIKTLSEESPQNAVSGGVKHAEIK</sequence>
<name>A0A4Z0GTC5_9BACL</name>
<evidence type="ECO:0000256" key="1">
    <source>
        <dbReference type="ARBA" id="ARBA00004651"/>
    </source>
</evidence>
<comment type="subcellular location">
    <subcellularLocation>
        <location evidence="1">Cell membrane</location>
        <topology evidence="1">Multi-pass membrane protein</topology>
    </subcellularLocation>
</comment>
<gene>
    <name evidence="9" type="ORF">E4665_03105</name>
</gene>
<organism evidence="9 10">
    <name type="scientific">Sporolactobacillus shoreae</name>
    <dbReference type="NCBI Taxonomy" id="1465501"/>
    <lineage>
        <taxon>Bacteria</taxon>
        <taxon>Bacillati</taxon>
        <taxon>Bacillota</taxon>
        <taxon>Bacilli</taxon>
        <taxon>Bacillales</taxon>
        <taxon>Sporolactobacillaceae</taxon>
        <taxon>Sporolactobacillus</taxon>
    </lineage>
</organism>
<evidence type="ECO:0000313" key="10">
    <source>
        <dbReference type="Proteomes" id="UP000298347"/>
    </source>
</evidence>
<dbReference type="GO" id="GO:0005886">
    <property type="term" value="C:plasma membrane"/>
    <property type="evidence" value="ECO:0007669"/>
    <property type="project" value="UniProtKB-SubCell"/>
</dbReference>
<evidence type="ECO:0000256" key="7">
    <source>
        <dbReference type="SAM" id="Phobius"/>
    </source>
</evidence>
<dbReference type="PANTHER" id="PTHR32309">
    <property type="entry name" value="TYROSINE-PROTEIN KINASE"/>
    <property type="match status" value="1"/>
</dbReference>
<dbReference type="Proteomes" id="UP000298347">
    <property type="component" value="Unassembled WGS sequence"/>
</dbReference>
<evidence type="ECO:0000259" key="8">
    <source>
        <dbReference type="Pfam" id="PF02706"/>
    </source>
</evidence>
<dbReference type="EMBL" id="SRJD01000002">
    <property type="protein sequence ID" value="TGA99951.1"/>
    <property type="molecule type" value="Genomic_DNA"/>
</dbReference>
<dbReference type="GO" id="GO:0004713">
    <property type="term" value="F:protein tyrosine kinase activity"/>
    <property type="evidence" value="ECO:0007669"/>
    <property type="project" value="TreeGrafter"/>
</dbReference>
<feature type="domain" description="Polysaccharide chain length determinant N-terminal" evidence="8">
    <location>
        <begin position="69"/>
        <end position="159"/>
    </location>
</feature>
<reference evidence="9 10" key="1">
    <citation type="journal article" date="2015" name="Int. J. Syst. Evol. Microbiol.">
        <title>Sporolactobacillus shoreae sp. nov. and Sporolactobacillus spathodeae sp. nov., two spore-forming lactic acid bacteria isolated from tree barks in Thailand.</title>
        <authorList>
            <person name="Thamacharoensuk T."/>
            <person name="Kitahara M."/>
            <person name="Ohkuma M."/>
            <person name="Thongchul N."/>
            <person name="Tanasupawat S."/>
        </authorList>
    </citation>
    <scope>NUCLEOTIDE SEQUENCE [LARGE SCALE GENOMIC DNA]</scope>
    <source>
        <strain evidence="9 10">BK92</strain>
    </source>
</reference>
<evidence type="ECO:0000313" key="9">
    <source>
        <dbReference type="EMBL" id="TGA99951.1"/>
    </source>
</evidence>
<feature type="transmembrane region" description="Helical" evidence="7">
    <location>
        <begin position="82"/>
        <end position="104"/>
    </location>
</feature>
<feature type="transmembrane region" description="Helical" evidence="7">
    <location>
        <begin position="244"/>
        <end position="263"/>
    </location>
</feature>
<evidence type="ECO:0000256" key="2">
    <source>
        <dbReference type="ARBA" id="ARBA00006683"/>
    </source>
</evidence>
<evidence type="ECO:0000256" key="5">
    <source>
        <dbReference type="ARBA" id="ARBA00022989"/>
    </source>
</evidence>
<proteinExistence type="inferred from homology"/>
<keyword evidence="5 7" id="KW-1133">Transmembrane helix</keyword>